<gene>
    <name evidence="1" type="primary">24</name>
    <name evidence="1" type="ORF">SEA_OCTOBIEN14_24</name>
</gene>
<name>A0A3G3M9K0_9CAUD</name>
<dbReference type="Proteomes" id="UP000280547">
    <property type="component" value="Segment"/>
</dbReference>
<protein>
    <submittedName>
        <fullName evidence="1">Tail assembly chaperone</fullName>
    </submittedName>
</protein>
<organism evidence="1 2">
    <name type="scientific">Gordonia phage Octobien14</name>
    <dbReference type="NCBI Taxonomy" id="2483673"/>
    <lineage>
        <taxon>Viruses</taxon>
        <taxon>Duplodnaviria</taxon>
        <taxon>Heunggongvirae</taxon>
        <taxon>Uroviricota</taxon>
        <taxon>Caudoviricetes</taxon>
        <taxon>Deeyouvirinae</taxon>
        <taxon>Octobienvirus</taxon>
        <taxon>Octobienvirus octobien14</taxon>
    </lineage>
</organism>
<sequence length="257" mass="29526">MSTPTNEAGLKGLFHELKQEIGVPADIQFTEDILLKFPTREQMREYALASSAQDKNRALFGEHYDTIQAMFDKEPPQLYLAFVNRIEELWFGKGANKVPGKIAGLLDMIDRYWDELEWDFQEILGLRAMDWIAGKKDWREFYRFKARFGMGSAYFNAVANDPEVAAQLAEEMAKSPQRGRKAPSAEGWTPLRDDMADLKDQLTALRGALTGAKAHELSFVTRPEFEYDRIRRRKAVKKLRVAQSILLPHKNIELLND</sequence>
<proteinExistence type="predicted"/>
<accession>A0A3G3M9K0</accession>
<keyword evidence="2" id="KW-1185">Reference proteome</keyword>
<dbReference type="EMBL" id="MH976515">
    <property type="protein sequence ID" value="AYR03172.1"/>
    <property type="molecule type" value="Genomic_DNA"/>
</dbReference>
<evidence type="ECO:0000313" key="1">
    <source>
        <dbReference type="EMBL" id="AYR03172.1"/>
    </source>
</evidence>
<evidence type="ECO:0000313" key="2">
    <source>
        <dbReference type="Proteomes" id="UP000280547"/>
    </source>
</evidence>
<dbReference type="KEGG" id="vg:70080812"/>
<dbReference type="RefSeq" id="YP_010246268.1">
    <property type="nucleotide sequence ID" value="NC_060134.1"/>
</dbReference>
<dbReference type="GeneID" id="70080812"/>
<reference evidence="1 2" key="1">
    <citation type="submission" date="2018-09" db="EMBL/GenBank/DDBJ databases">
        <authorList>
            <person name="Amanuel B.M."/>
            <person name="Anspach C.J."/>
            <person name="Chiquito R.J."/>
            <person name="Gales J.M."/>
            <person name="Hall T."/>
            <person name="Hotaki K."/>
            <person name="Lozano B."/>
            <person name="Mugisha B."/>
            <person name="Fogarty M.P."/>
            <person name="Leadon S.A."/>
            <person name="Molloy S.D."/>
            <person name="Garlena R.A."/>
            <person name="Russell D.A."/>
            <person name="Pope W.H."/>
            <person name="Jacobs-Sera D."/>
            <person name="Hatfull G.F."/>
        </authorList>
    </citation>
    <scope>NUCLEOTIDE SEQUENCE [LARGE SCALE GENOMIC DNA]</scope>
</reference>